<dbReference type="Proteomes" id="UP001165064">
    <property type="component" value="Unassembled WGS sequence"/>
</dbReference>
<dbReference type="EMBL" id="BSXS01001884">
    <property type="protein sequence ID" value="GME77543.1"/>
    <property type="molecule type" value="Genomic_DNA"/>
</dbReference>
<organism evidence="1 2">
    <name type="scientific">Ambrosiozyma monospora</name>
    <name type="common">Yeast</name>
    <name type="synonym">Endomycopsis monosporus</name>
    <dbReference type="NCBI Taxonomy" id="43982"/>
    <lineage>
        <taxon>Eukaryota</taxon>
        <taxon>Fungi</taxon>
        <taxon>Dikarya</taxon>
        <taxon>Ascomycota</taxon>
        <taxon>Saccharomycotina</taxon>
        <taxon>Pichiomycetes</taxon>
        <taxon>Pichiales</taxon>
        <taxon>Pichiaceae</taxon>
        <taxon>Ambrosiozyma</taxon>
    </lineage>
</organism>
<reference evidence="1" key="1">
    <citation type="submission" date="2023-04" db="EMBL/GenBank/DDBJ databases">
        <title>Ambrosiozyma monospora NBRC 10751.</title>
        <authorList>
            <person name="Ichikawa N."/>
            <person name="Sato H."/>
            <person name="Tonouchi N."/>
        </authorList>
    </citation>
    <scope>NUCLEOTIDE SEQUENCE</scope>
    <source>
        <strain evidence="1">NBRC 10751</strain>
    </source>
</reference>
<sequence>MIPTSIISAFLTLSLTASAEIASQVAREDLDYAYGQIVLNDIYNDESFYSSYFAKTDLYSKYLSVTEAAETEPFWNRWEQTTEMQLLVSIYSALPTSKQSKLYQQITSAYEELTSEDATITTWTSPPVTTPSSSSWDTKIPSLTTTVSLQLIQTPNY</sequence>
<proteinExistence type="predicted"/>
<protein>
    <submittedName>
        <fullName evidence="1">Unnamed protein product</fullName>
    </submittedName>
</protein>
<gene>
    <name evidence="1" type="ORF">Amon02_000307300</name>
</gene>
<comment type="caution">
    <text evidence="1">The sequence shown here is derived from an EMBL/GenBank/DDBJ whole genome shotgun (WGS) entry which is preliminary data.</text>
</comment>
<accession>A0ACB5SZC9</accession>
<evidence type="ECO:0000313" key="1">
    <source>
        <dbReference type="EMBL" id="GME77543.1"/>
    </source>
</evidence>
<name>A0ACB5SZC9_AMBMO</name>
<keyword evidence="2" id="KW-1185">Reference proteome</keyword>
<evidence type="ECO:0000313" key="2">
    <source>
        <dbReference type="Proteomes" id="UP001165064"/>
    </source>
</evidence>